<sequence>MSDDLTIAQQMAARFVFESSRLQVALTAISEVASSEEDAVSEGTLRGLMEASSILGDYLDLFASDQQTHLERIAEERAAAKTKKGAA</sequence>
<evidence type="ECO:0000313" key="2">
    <source>
        <dbReference type="Proteomes" id="UP001453229"/>
    </source>
</evidence>
<dbReference type="RefSeq" id="WP_342596077.1">
    <property type="nucleotide sequence ID" value="NZ_CP151919.1"/>
</dbReference>
<evidence type="ECO:0000313" key="1">
    <source>
        <dbReference type="EMBL" id="XAD55825.1"/>
    </source>
</evidence>
<gene>
    <name evidence="1" type="ORF">AAGT95_07535</name>
</gene>
<name>A0ABZ3CX75_9GAMM</name>
<dbReference type="Proteomes" id="UP001453229">
    <property type="component" value="Chromosome"/>
</dbReference>
<protein>
    <submittedName>
        <fullName evidence="1">Uncharacterized protein</fullName>
    </submittedName>
</protein>
<organism evidence="1 2">
    <name type="scientific">Salinicola lusitanus</name>
    <dbReference type="NCBI Taxonomy" id="1949085"/>
    <lineage>
        <taxon>Bacteria</taxon>
        <taxon>Pseudomonadati</taxon>
        <taxon>Pseudomonadota</taxon>
        <taxon>Gammaproteobacteria</taxon>
        <taxon>Oceanospirillales</taxon>
        <taxon>Halomonadaceae</taxon>
        <taxon>Salinicola</taxon>
    </lineage>
</organism>
<proteinExistence type="predicted"/>
<reference evidence="1 2" key="1">
    <citation type="submission" date="2024-04" db="EMBL/GenBank/DDBJ databases">
        <title>Salinicola lusitanus LLJ914,a marine bacterium isolated from the Okinawa Trough.</title>
        <authorList>
            <person name="Li J."/>
        </authorList>
    </citation>
    <scope>NUCLEOTIDE SEQUENCE [LARGE SCALE GENOMIC DNA]</scope>
    <source>
        <strain evidence="1 2">LLJ914</strain>
    </source>
</reference>
<dbReference type="EMBL" id="CP151919">
    <property type="protein sequence ID" value="XAD55825.1"/>
    <property type="molecule type" value="Genomic_DNA"/>
</dbReference>
<keyword evidence="2" id="KW-1185">Reference proteome</keyword>
<accession>A0ABZ3CX75</accession>